<dbReference type="InterPro" id="IPR050407">
    <property type="entry name" value="Geranylgeranyl_reductase"/>
</dbReference>
<dbReference type="Proteomes" id="UP000070657">
    <property type="component" value="Unassembled WGS sequence"/>
</dbReference>
<reference evidence="1 2" key="1">
    <citation type="journal article" date="2016" name="Sci. Rep.">
        <title>Metabolic traits of an uncultured archaeal lineage -MSBL1- from brine pools of the Red Sea.</title>
        <authorList>
            <person name="Mwirichia R."/>
            <person name="Alam I."/>
            <person name="Rashid M."/>
            <person name="Vinu M."/>
            <person name="Ba-Alawi W."/>
            <person name="Anthony Kamau A."/>
            <person name="Kamanda Ngugi D."/>
            <person name="Goker M."/>
            <person name="Klenk H.P."/>
            <person name="Bajic V."/>
            <person name="Stingl U."/>
        </authorList>
    </citation>
    <scope>NUCLEOTIDE SEQUENCE [LARGE SCALE GENOMIC DNA]</scope>
    <source>
        <strain evidence="1">SCGC-AAA259E22</strain>
    </source>
</reference>
<dbReference type="AlphaFoldDB" id="A0A133UID8"/>
<keyword evidence="2" id="KW-1185">Reference proteome</keyword>
<evidence type="ECO:0008006" key="3">
    <source>
        <dbReference type="Google" id="ProtNLM"/>
    </source>
</evidence>
<name>A0A133UID8_9EURY</name>
<organism evidence="1 2">
    <name type="scientific">candidate division MSBL1 archaeon SCGC-AAA259E22</name>
    <dbReference type="NCBI Taxonomy" id="1698265"/>
    <lineage>
        <taxon>Archaea</taxon>
        <taxon>Methanobacteriati</taxon>
        <taxon>Methanobacteriota</taxon>
        <taxon>candidate division MSBL1</taxon>
    </lineage>
</organism>
<evidence type="ECO:0000313" key="1">
    <source>
        <dbReference type="EMBL" id="KXA93948.1"/>
    </source>
</evidence>
<evidence type="ECO:0000313" key="2">
    <source>
        <dbReference type="Proteomes" id="UP000070657"/>
    </source>
</evidence>
<dbReference type="PRINTS" id="PR00368">
    <property type="entry name" value="FADPNR"/>
</dbReference>
<gene>
    <name evidence="1" type="ORF">AKJ66_00275</name>
</gene>
<protein>
    <recommendedName>
        <fullName evidence="3">FAD/NAD(P)-binding domain-containing protein</fullName>
    </recommendedName>
</protein>
<proteinExistence type="predicted"/>
<dbReference type="Pfam" id="PF13450">
    <property type="entry name" value="NAD_binding_8"/>
    <property type="match status" value="1"/>
</dbReference>
<accession>A0A133UID8</accession>
<dbReference type="PANTHER" id="PTHR42685">
    <property type="entry name" value="GERANYLGERANYL DIPHOSPHATE REDUCTASE"/>
    <property type="match status" value="1"/>
</dbReference>
<dbReference type="EMBL" id="LHXP01000002">
    <property type="protein sequence ID" value="KXA93948.1"/>
    <property type="molecule type" value="Genomic_DNA"/>
</dbReference>
<dbReference type="InterPro" id="IPR036188">
    <property type="entry name" value="FAD/NAD-bd_sf"/>
</dbReference>
<sequence length="355" mass="39570">MRSIKILGSGPSGLSAAINLAKAGREVEVFERGKGIGSRFYGDLEGLENWSDRKDARRMLDSMNIEINFNFSPFHELTVSNGSRTVSFSLEKPAFYLVKRGSVSGSLDRGLEKQALDLGVDIHFGETIPEGEASIVATGPTPEKAIAIVKGSRFSTEMEDTAVAVLGDRIAYKGYSYLLVRDGYGCMCSVVFDELEKVAACFRRTKKIFSDLADLDIRNPQRVGGIGNFSAGGTFERDGRLYVGEAAGIQDFLWGFGIKNAIISGFLAAKCLIENENYEKIAREYFEDKLKASLTNRFLWETFCFKDYSFILDVLGCTDDITKLFFSFHNFNFLQRALYPFASNWLGGRYRNPIL</sequence>
<dbReference type="SUPFAM" id="SSF51905">
    <property type="entry name" value="FAD/NAD(P)-binding domain"/>
    <property type="match status" value="1"/>
</dbReference>
<comment type="caution">
    <text evidence="1">The sequence shown here is derived from an EMBL/GenBank/DDBJ whole genome shotgun (WGS) entry which is preliminary data.</text>
</comment>
<dbReference type="PRINTS" id="PR00411">
    <property type="entry name" value="PNDRDTASEI"/>
</dbReference>
<dbReference type="Gene3D" id="3.50.50.60">
    <property type="entry name" value="FAD/NAD(P)-binding domain"/>
    <property type="match status" value="2"/>
</dbReference>
<dbReference type="PANTHER" id="PTHR42685:SF18">
    <property type="entry name" value="DIGERANYLGERANYLGLYCEROPHOSPHOLIPID REDUCTASE"/>
    <property type="match status" value="1"/>
</dbReference>